<gene>
    <name evidence="10" type="ORF">SAMN05660405_01279</name>
</gene>
<sequence length="454" mass="50151">MTIDPPIHHAHTNCLRVPIVILRRYMTRQVASTTALVLGFLVVMMLGGRLIRYFGIAAEGRLDIGLLFTIIGYNLPYFLELILPLAFFIALMLVFGRLYVDQEMAVINASGVSRGRLARLMTPLILALFVGEAALSIVGKPWGVRSSEAVWQQQALTSAFDLISPNEFISSDNYHLYVGSLSDDKKKLQDVILIQSEPTPKGNAGKSADMNNTIDQETADQMGISDMPKDIINRDAKNISKDTITLAKRAEQVNTGNSGVTQLDLFQGRRYEVGAGSLKYNQVAFDRYRITLTESSQEVITEDNIETQAIGPLWQAATGDAQTSTNNALRAAQGELGYRLALPWLMIIAPMLAVPLAQVRPRQGRWLRLFPSILLFVSCALGIISLKNAVSKGSISVWAYAWLVLGFMALALYLNWGSRVQHRLRFRKQENRLAVAAPISSLDNQHNSSQGGQS</sequence>
<evidence type="ECO:0000313" key="11">
    <source>
        <dbReference type="Proteomes" id="UP000198501"/>
    </source>
</evidence>
<evidence type="ECO:0000256" key="8">
    <source>
        <dbReference type="ARBA" id="ARBA00026081"/>
    </source>
</evidence>
<evidence type="ECO:0000313" key="10">
    <source>
        <dbReference type="EMBL" id="SDD76578.1"/>
    </source>
</evidence>
<comment type="similarity">
    <text evidence="3">Belongs to the LptF/LptG family.</text>
</comment>
<evidence type="ECO:0000256" key="9">
    <source>
        <dbReference type="SAM" id="Phobius"/>
    </source>
</evidence>
<keyword evidence="5 9" id="KW-0812">Transmembrane</keyword>
<organism evidence="10 11">
    <name type="scientific">Psychrobacter pacificensis</name>
    <dbReference type="NCBI Taxonomy" id="112002"/>
    <lineage>
        <taxon>Bacteria</taxon>
        <taxon>Pseudomonadati</taxon>
        <taxon>Pseudomonadota</taxon>
        <taxon>Gammaproteobacteria</taxon>
        <taxon>Moraxellales</taxon>
        <taxon>Moraxellaceae</taxon>
        <taxon>Psychrobacter</taxon>
    </lineage>
</organism>
<dbReference type="PANTHER" id="PTHR33529">
    <property type="entry name" value="SLR0882 PROTEIN-RELATED"/>
    <property type="match status" value="1"/>
</dbReference>
<feature type="transmembrane region" description="Helical" evidence="9">
    <location>
        <begin position="336"/>
        <end position="354"/>
    </location>
</feature>
<dbReference type="PANTHER" id="PTHR33529:SF7">
    <property type="entry name" value="LIPOPOLYSACCHARIDE EXPORT SYSTEM PERMEASE PROTEIN LPTF"/>
    <property type="match status" value="1"/>
</dbReference>
<evidence type="ECO:0000256" key="1">
    <source>
        <dbReference type="ARBA" id="ARBA00002265"/>
    </source>
</evidence>
<evidence type="ECO:0000256" key="4">
    <source>
        <dbReference type="ARBA" id="ARBA00022475"/>
    </source>
</evidence>
<comment type="function">
    <text evidence="1">Part of the ABC transporter complex LptBFG involved in the translocation of lipopolysaccharide (LPS) from the inner membrane to the outer membrane.</text>
</comment>
<feature type="transmembrane region" description="Helical" evidence="9">
    <location>
        <begin position="397"/>
        <end position="416"/>
    </location>
</feature>
<dbReference type="GO" id="GO:0015920">
    <property type="term" value="P:lipopolysaccharide transport"/>
    <property type="evidence" value="ECO:0007669"/>
    <property type="project" value="TreeGrafter"/>
</dbReference>
<dbReference type="Proteomes" id="UP000198501">
    <property type="component" value="Unassembled WGS sequence"/>
</dbReference>
<feature type="transmembrane region" description="Helical" evidence="9">
    <location>
        <begin position="25"/>
        <end position="46"/>
    </location>
</feature>
<comment type="subcellular location">
    <subcellularLocation>
        <location evidence="2">Cell membrane</location>
        <topology evidence="2">Multi-pass membrane protein</topology>
    </subcellularLocation>
</comment>
<comment type="subunit">
    <text evidence="8">Component of the lipopolysaccharide transport and assembly complex. The LptBFG transporter is composed of two ATP-binding proteins (LptB) and two transmembrane proteins (LptF and LptG).</text>
</comment>
<reference evidence="10 11" key="1">
    <citation type="submission" date="2016-10" db="EMBL/GenBank/DDBJ databases">
        <authorList>
            <person name="de Groot N.N."/>
        </authorList>
    </citation>
    <scope>NUCLEOTIDE SEQUENCE [LARGE SCALE GENOMIC DNA]</scope>
    <source>
        <strain evidence="10 11">DSM 23406</strain>
    </source>
</reference>
<evidence type="ECO:0000256" key="2">
    <source>
        <dbReference type="ARBA" id="ARBA00004651"/>
    </source>
</evidence>
<dbReference type="EMBL" id="FNAL01000008">
    <property type="protein sequence ID" value="SDD76578.1"/>
    <property type="molecule type" value="Genomic_DNA"/>
</dbReference>
<dbReference type="GO" id="GO:0043190">
    <property type="term" value="C:ATP-binding cassette (ABC) transporter complex"/>
    <property type="evidence" value="ECO:0007669"/>
    <property type="project" value="TreeGrafter"/>
</dbReference>
<evidence type="ECO:0000256" key="5">
    <source>
        <dbReference type="ARBA" id="ARBA00022692"/>
    </source>
</evidence>
<evidence type="ECO:0000256" key="3">
    <source>
        <dbReference type="ARBA" id="ARBA00007725"/>
    </source>
</evidence>
<name>A0A1G6XEH3_9GAMM</name>
<proteinExistence type="inferred from homology"/>
<dbReference type="InterPro" id="IPR005495">
    <property type="entry name" value="LptG/LptF_permease"/>
</dbReference>
<keyword evidence="7 9" id="KW-0472">Membrane</keyword>
<keyword evidence="6 9" id="KW-1133">Transmembrane helix</keyword>
<feature type="transmembrane region" description="Helical" evidence="9">
    <location>
        <begin position="366"/>
        <end position="385"/>
    </location>
</feature>
<feature type="transmembrane region" description="Helical" evidence="9">
    <location>
        <begin position="81"/>
        <end position="100"/>
    </location>
</feature>
<dbReference type="AlphaFoldDB" id="A0A1G6XEH3"/>
<dbReference type="Pfam" id="PF03739">
    <property type="entry name" value="LptF_LptG"/>
    <property type="match status" value="1"/>
</dbReference>
<feature type="transmembrane region" description="Helical" evidence="9">
    <location>
        <begin position="120"/>
        <end position="139"/>
    </location>
</feature>
<protein>
    <submittedName>
        <fullName evidence="10">Lipopolysaccharide export system permease protein</fullName>
    </submittedName>
</protein>
<evidence type="ECO:0000256" key="6">
    <source>
        <dbReference type="ARBA" id="ARBA00022989"/>
    </source>
</evidence>
<accession>A0A1G6XEH3</accession>
<keyword evidence="4" id="KW-1003">Cell membrane</keyword>
<evidence type="ECO:0000256" key="7">
    <source>
        <dbReference type="ARBA" id="ARBA00023136"/>
    </source>
</evidence>